<gene>
    <name evidence="2" type="ORF">RGF97_01600</name>
</gene>
<feature type="region of interest" description="Disordered" evidence="1">
    <location>
        <begin position="662"/>
        <end position="700"/>
    </location>
</feature>
<dbReference type="Pfam" id="PF13384">
    <property type="entry name" value="HTH_23"/>
    <property type="match status" value="1"/>
</dbReference>
<dbReference type="Proteomes" id="UP001250858">
    <property type="component" value="Chromosome"/>
</dbReference>
<proteinExistence type="predicted"/>
<feature type="compositionally biased region" description="Polar residues" evidence="1">
    <location>
        <begin position="481"/>
        <end position="496"/>
    </location>
</feature>
<feature type="compositionally biased region" description="Low complexity" evidence="1">
    <location>
        <begin position="502"/>
        <end position="522"/>
    </location>
</feature>
<feature type="compositionally biased region" description="Polar residues" evidence="1">
    <location>
        <begin position="124"/>
        <end position="138"/>
    </location>
</feature>
<organism evidence="2 3">
    <name type="scientific">Streptomyces roseicoloratus</name>
    <dbReference type="NCBI Taxonomy" id="2508722"/>
    <lineage>
        <taxon>Bacteria</taxon>
        <taxon>Bacillati</taxon>
        <taxon>Actinomycetota</taxon>
        <taxon>Actinomycetes</taxon>
        <taxon>Kitasatosporales</taxon>
        <taxon>Streptomycetaceae</taxon>
        <taxon>Streptomyces</taxon>
    </lineage>
</organism>
<dbReference type="EMBL" id="CP133762">
    <property type="protein sequence ID" value="WMX43820.1"/>
    <property type="molecule type" value="Genomic_DNA"/>
</dbReference>
<sequence length="746" mass="81721">MTDLDDKTRRHLHTVNPGDKESSVLPLKDALSKFRKLFRPNQGYTYEQIMRARNLYAQPAAHFLTPPSPMGVEAPTEGQLSGSSSFTGPSSGSPSTRSVADDVMQQLLGGPEATELAGRLMETVESSTVPGQVKQSGRGTEEVNLGFSRSHAGERTQQSLRHLSIRIMNCIEHLQGRLAEQSEPTPALPDDAAQENANENAQGYEKGNENEKQDELTDSSSRKKPQKREQEVQGAVLNNRLVFATNHNRSVELLMQFIESADRQGVRRDLGDVLNLQTIDRIPYENLHDGLGSDRERLYRSENARLKTHARLAEPDPDNRTVLALADHLGRNTPVVKVDLRTTSPDDLKALLTSTDGRGSVILLQNTEGDNPSLDRPIHAEQKILQLLHKADLRPSDVVDGPVTIRGKKRPCFSCWMALHTFGAVPLSYNDHPGRFWKEPTETIAKHLPHLFREIYPVNAGTPVLRDSIARKLADNMYATVPSTVRDSGGTPSDASTPRPPTTSGWETGSDSDSGSGDELTSPMAKITLRDPRRPEAVPSDASVHDAADGGRPALPRDLTPDQQNAFLRMMPEGDREIRAVRVENRKGNAGYGHVTVSHALGLVNSGQASQAAVARFLGVSEVAVGKYRKRVGDDEETPVPAPPTDGRSVRTVLVEAKDAFLRHLEDHPAPKKRRTGAPPSASEQGPRLPGPNSSAGDAFWTPDVRAAFLRAPEQGWKLKDLAAWLGVPEKTVSNWKKNLTETARP</sequence>
<evidence type="ECO:0000256" key="1">
    <source>
        <dbReference type="SAM" id="MobiDB-lite"/>
    </source>
</evidence>
<feature type="region of interest" description="Disordered" evidence="1">
    <location>
        <begin position="1"/>
        <end position="22"/>
    </location>
</feature>
<accession>A0ABY9RPE5</accession>
<feature type="region of interest" description="Disordered" evidence="1">
    <location>
        <begin position="66"/>
        <end position="98"/>
    </location>
</feature>
<feature type="region of interest" description="Disordered" evidence="1">
    <location>
        <begin position="481"/>
        <end position="560"/>
    </location>
</feature>
<name>A0ABY9RPE5_9ACTN</name>
<reference evidence="2 3" key="1">
    <citation type="submission" date="2023-09" db="EMBL/GenBank/DDBJ databases">
        <title>Complete genome of Streptomyces roseicoloratus T14.</title>
        <authorList>
            <person name="Bashizi T."/>
            <person name="Kim M.-J."/>
            <person name="Lee G."/>
            <person name="Tagele S.B."/>
            <person name="Shin J.-H."/>
        </authorList>
    </citation>
    <scope>NUCLEOTIDE SEQUENCE [LARGE SCALE GENOMIC DNA]</scope>
    <source>
        <strain evidence="2 3">T14</strain>
    </source>
</reference>
<feature type="compositionally biased region" description="Low complexity" evidence="1">
    <location>
        <begin position="81"/>
        <end position="98"/>
    </location>
</feature>
<feature type="region of interest" description="Disordered" evidence="1">
    <location>
        <begin position="124"/>
        <end position="156"/>
    </location>
</feature>
<evidence type="ECO:0000313" key="2">
    <source>
        <dbReference type="EMBL" id="WMX43820.1"/>
    </source>
</evidence>
<evidence type="ECO:0000313" key="3">
    <source>
        <dbReference type="Proteomes" id="UP001250858"/>
    </source>
</evidence>
<protein>
    <submittedName>
        <fullName evidence="2">Helix-turn-helix domain-containing protein</fullName>
    </submittedName>
</protein>
<feature type="compositionally biased region" description="Basic and acidic residues" evidence="1">
    <location>
        <begin position="206"/>
        <end position="215"/>
    </location>
</feature>
<dbReference type="RefSeq" id="WP_309547696.1">
    <property type="nucleotide sequence ID" value="NZ_CP133762.1"/>
</dbReference>
<feature type="region of interest" description="Disordered" evidence="1">
    <location>
        <begin position="201"/>
        <end position="233"/>
    </location>
</feature>
<keyword evidence="3" id="KW-1185">Reference proteome</keyword>